<name>B0DIK6_LACBS</name>
<dbReference type="GeneID" id="6079455"/>
<dbReference type="HOGENOM" id="CLU_100669_0_0_1"/>
<reference evidence="2 3" key="1">
    <citation type="journal article" date="2008" name="Nature">
        <title>The genome of Laccaria bicolor provides insights into mycorrhizal symbiosis.</title>
        <authorList>
            <person name="Martin F."/>
            <person name="Aerts A."/>
            <person name="Ahren D."/>
            <person name="Brun A."/>
            <person name="Danchin E.G.J."/>
            <person name="Duchaussoy F."/>
            <person name="Gibon J."/>
            <person name="Kohler A."/>
            <person name="Lindquist E."/>
            <person name="Pereda V."/>
            <person name="Salamov A."/>
            <person name="Shapiro H.J."/>
            <person name="Wuyts J."/>
            <person name="Blaudez D."/>
            <person name="Buee M."/>
            <person name="Brokstein P."/>
            <person name="Canbaeck B."/>
            <person name="Cohen D."/>
            <person name="Courty P.E."/>
            <person name="Coutinho P.M."/>
            <person name="Delaruelle C."/>
            <person name="Detter J.C."/>
            <person name="Deveau A."/>
            <person name="DiFazio S."/>
            <person name="Duplessis S."/>
            <person name="Fraissinet-Tachet L."/>
            <person name="Lucic E."/>
            <person name="Frey-Klett P."/>
            <person name="Fourrey C."/>
            <person name="Feussner I."/>
            <person name="Gay G."/>
            <person name="Grimwood J."/>
            <person name="Hoegger P.J."/>
            <person name="Jain P."/>
            <person name="Kilaru S."/>
            <person name="Labbe J."/>
            <person name="Lin Y.C."/>
            <person name="Legue V."/>
            <person name="Le Tacon F."/>
            <person name="Marmeisse R."/>
            <person name="Melayah D."/>
            <person name="Montanini B."/>
            <person name="Muratet M."/>
            <person name="Nehls U."/>
            <person name="Niculita-Hirzel H."/>
            <person name="Oudot-Le Secq M.P."/>
            <person name="Peter M."/>
            <person name="Quesneville H."/>
            <person name="Rajashekar B."/>
            <person name="Reich M."/>
            <person name="Rouhier N."/>
            <person name="Schmutz J."/>
            <person name="Yin T."/>
            <person name="Chalot M."/>
            <person name="Henrissat B."/>
            <person name="Kuees U."/>
            <person name="Lucas S."/>
            <person name="Van de Peer Y."/>
            <person name="Podila G.K."/>
            <person name="Polle A."/>
            <person name="Pukkila P.J."/>
            <person name="Richardson P.M."/>
            <person name="Rouze P."/>
            <person name="Sanders I.R."/>
            <person name="Stajich J.E."/>
            <person name="Tunlid A."/>
            <person name="Tuskan G."/>
            <person name="Grigoriev I.V."/>
        </authorList>
    </citation>
    <scope>NUCLEOTIDE SEQUENCE [LARGE SCALE GENOMIC DNA]</scope>
    <source>
        <strain evidence="3">S238N-H82 / ATCC MYA-4686</strain>
    </source>
</reference>
<dbReference type="AlphaFoldDB" id="B0DIK6"/>
<protein>
    <submittedName>
        <fullName evidence="2">Predicted protein</fullName>
    </submittedName>
</protein>
<feature type="signal peptide" evidence="1">
    <location>
        <begin position="1"/>
        <end position="19"/>
    </location>
</feature>
<gene>
    <name evidence="2" type="ORF">LACBIDRAFT_329611</name>
</gene>
<keyword evidence="1" id="KW-0732">Signal</keyword>
<evidence type="ECO:0000313" key="3">
    <source>
        <dbReference type="Proteomes" id="UP000001194"/>
    </source>
</evidence>
<dbReference type="Proteomes" id="UP000001194">
    <property type="component" value="Unassembled WGS sequence"/>
</dbReference>
<dbReference type="OrthoDB" id="3101289at2759"/>
<feature type="chain" id="PRO_5002748685" evidence="1">
    <location>
        <begin position="20"/>
        <end position="168"/>
    </location>
</feature>
<evidence type="ECO:0000313" key="2">
    <source>
        <dbReference type="EMBL" id="EDR05704.1"/>
    </source>
</evidence>
<proteinExistence type="predicted"/>
<evidence type="ECO:0000256" key="1">
    <source>
        <dbReference type="SAM" id="SignalP"/>
    </source>
</evidence>
<accession>B0DIK6</accession>
<organism evidence="3">
    <name type="scientific">Laccaria bicolor (strain S238N-H82 / ATCC MYA-4686)</name>
    <name type="common">Bicoloured deceiver</name>
    <name type="synonym">Laccaria laccata var. bicolor</name>
    <dbReference type="NCBI Taxonomy" id="486041"/>
    <lineage>
        <taxon>Eukaryota</taxon>
        <taxon>Fungi</taxon>
        <taxon>Dikarya</taxon>
        <taxon>Basidiomycota</taxon>
        <taxon>Agaricomycotina</taxon>
        <taxon>Agaricomycetes</taxon>
        <taxon>Agaricomycetidae</taxon>
        <taxon>Agaricales</taxon>
        <taxon>Agaricineae</taxon>
        <taxon>Hydnangiaceae</taxon>
        <taxon>Laccaria</taxon>
    </lineage>
</organism>
<dbReference type="RefSeq" id="XP_001883808.1">
    <property type="nucleotide sequence ID" value="XM_001883773.1"/>
</dbReference>
<sequence length="168" mass="18455">MRLFASLAVLVPLVVSVVAAPAMAPFDQLFYNVGDITRRRSVHQPQNNSRLHVFIEALISSSKKLEVDVKNAAAPTSTQATAIVEAVRETLVPIYADTIAEIVKAKPTIVAINHLPDVVDVLKSFISVFVDAFTEFINHLPPSAYANNLRLAIDFETSYITKTYVDES</sequence>
<dbReference type="InParanoid" id="B0DIK6"/>
<dbReference type="KEGG" id="lbc:LACBIDRAFT_329611"/>
<dbReference type="EMBL" id="DS547112">
    <property type="protein sequence ID" value="EDR05704.1"/>
    <property type="molecule type" value="Genomic_DNA"/>
</dbReference>
<keyword evidence="3" id="KW-1185">Reference proteome</keyword>